<dbReference type="GO" id="GO:0046872">
    <property type="term" value="F:metal ion binding"/>
    <property type="evidence" value="ECO:0007669"/>
    <property type="project" value="UniProtKB-KW"/>
</dbReference>
<dbReference type="InterPro" id="IPR036866">
    <property type="entry name" value="RibonucZ/Hydroxyglut_hydro"/>
</dbReference>
<dbReference type="OMA" id="CPGSAWE"/>
<dbReference type="STRING" id="742152.A0A2H3IYF5"/>
<organism evidence="6 7">
    <name type="scientific">Wolfiporia cocos (strain MD-104)</name>
    <name type="common">Brown rot fungus</name>
    <dbReference type="NCBI Taxonomy" id="742152"/>
    <lineage>
        <taxon>Eukaryota</taxon>
        <taxon>Fungi</taxon>
        <taxon>Dikarya</taxon>
        <taxon>Basidiomycota</taxon>
        <taxon>Agaricomycotina</taxon>
        <taxon>Agaricomycetes</taxon>
        <taxon>Polyporales</taxon>
        <taxon>Phaeolaceae</taxon>
        <taxon>Wolfiporia</taxon>
    </lineage>
</organism>
<dbReference type="InterPro" id="IPR001279">
    <property type="entry name" value="Metallo-B-lactamas"/>
</dbReference>
<evidence type="ECO:0000313" key="7">
    <source>
        <dbReference type="Proteomes" id="UP000218811"/>
    </source>
</evidence>
<gene>
    <name evidence="6" type="ORF">WOLCODRAFT_139690</name>
</gene>
<dbReference type="CDD" id="cd07730">
    <property type="entry name" value="metallo-hydrolase-like_MBL-fold"/>
    <property type="match status" value="1"/>
</dbReference>
<sequence>MLTPDIEGQKYVLVYALHAGSFYLPDKEVFEDSLEAKTGSQVPSFAFLIEHDVHGRLMFDPGLRKHGQGYPPAWEETLQEFTVDCPRDVVDLLEEGGVSPSSIRTVVYSHLHFDHVGDLAPFTSAEVILGGEAAELMEDTYPRNPDSLWQEFPAGHKVCYIDFETDQRGLSPLGSFNRAVDFFRDGSLYLLDAPGHFPGHLAALARVSTNKFVLLAADCCHNRLCYNPGHRLISRENYHDVQVARDTVQRLKIMDRTEGVLVILAHERERLDEMPLFPNSLNHRAQTQIGKKTNAS</sequence>
<dbReference type="PANTHER" id="PTHR42978:SF5">
    <property type="entry name" value="METALLO-BETA-LACTAMASE DOMAIN-CONTAINING PROTEIN"/>
    <property type="match status" value="1"/>
</dbReference>
<protein>
    <submittedName>
        <fullName evidence="6">Metallo-hydrolase/oxidoreductase</fullName>
    </submittedName>
</protein>
<reference evidence="6 7" key="1">
    <citation type="journal article" date="2012" name="Science">
        <title>The Paleozoic origin of enzymatic lignin decomposition reconstructed from 31 fungal genomes.</title>
        <authorList>
            <person name="Floudas D."/>
            <person name="Binder M."/>
            <person name="Riley R."/>
            <person name="Barry K."/>
            <person name="Blanchette R.A."/>
            <person name="Henrissat B."/>
            <person name="Martinez A.T."/>
            <person name="Otillar R."/>
            <person name="Spatafora J.W."/>
            <person name="Yadav J.S."/>
            <person name="Aerts A."/>
            <person name="Benoit I."/>
            <person name="Boyd A."/>
            <person name="Carlson A."/>
            <person name="Copeland A."/>
            <person name="Coutinho P.M."/>
            <person name="de Vries R.P."/>
            <person name="Ferreira P."/>
            <person name="Findley K."/>
            <person name="Foster B."/>
            <person name="Gaskell J."/>
            <person name="Glotzer D."/>
            <person name="Gorecki P."/>
            <person name="Heitman J."/>
            <person name="Hesse C."/>
            <person name="Hori C."/>
            <person name="Igarashi K."/>
            <person name="Jurgens J.A."/>
            <person name="Kallen N."/>
            <person name="Kersten P."/>
            <person name="Kohler A."/>
            <person name="Kuees U."/>
            <person name="Kumar T.K.A."/>
            <person name="Kuo A."/>
            <person name="LaButti K."/>
            <person name="Larrondo L.F."/>
            <person name="Lindquist E."/>
            <person name="Ling A."/>
            <person name="Lombard V."/>
            <person name="Lucas S."/>
            <person name="Lundell T."/>
            <person name="Martin R."/>
            <person name="McLaughlin D.J."/>
            <person name="Morgenstern I."/>
            <person name="Morin E."/>
            <person name="Murat C."/>
            <person name="Nagy L.G."/>
            <person name="Nolan M."/>
            <person name="Ohm R.A."/>
            <person name="Patyshakuliyeva A."/>
            <person name="Rokas A."/>
            <person name="Ruiz-Duenas F.J."/>
            <person name="Sabat G."/>
            <person name="Salamov A."/>
            <person name="Samejima M."/>
            <person name="Schmutz J."/>
            <person name="Slot J.C."/>
            <person name="St John F."/>
            <person name="Stenlid J."/>
            <person name="Sun H."/>
            <person name="Sun S."/>
            <person name="Syed K."/>
            <person name="Tsang A."/>
            <person name="Wiebenga A."/>
            <person name="Young D."/>
            <person name="Pisabarro A."/>
            <person name="Eastwood D.C."/>
            <person name="Martin F."/>
            <person name="Cullen D."/>
            <person name="Grigoriev I.V."/>
            <person name="Hibbett D.S."/>
        </authorList>
    </citation>
    <scope>NUCLEOTIDE SEQUENCE [LARGE SCALE GENOMIC DNA]</scope>
    <source>
        <strain evidence="6 7">MD-104</strain>
    </source>
</reference>
<accession>A0A2H3IYF5</accession>
<evidence type="ECO:0000256" key="1">
    <source>
        <dbReference type="ARBA" id="ARBA00007749"/>
    </source>
</evidence>
<dbReference type="PANTHER" id="PTHR42978">
    <property type="entry name" value="QUORUM-QUENCHING LACTONASE YTNP-RELATED-RELATED"/>
    <property type="match status" value="1"/>
</dbReference>
<keyword evidence="3 6" id="KW-0378">Hydrolase</keyword>
<feature type="domain" description="Metallo-beta-lactamase" evidence="5">
    <location>
        <begin position="43"/>
        <end position="266"/>
    </location>
</feature>
<name>A0A2H3IYF5_WOLCO</name>
<dbReference type="AlphaFoldDB" id="A0A2H3IYF5"/>
<dbReference type="Pfam" id="PF00753">
    <property type="entry name" value="Lactamase_B"/>
    <property type="match status" value="1"/>
</dbReference>
<dbReference type="Gene3D" id="3.60.15.10">
    <property type="entry name" value="Ribonuclease Z/Hydroxyacylglutathione hydrolase-like"/>
    <property type="match status" value="1"/>
</dbReference>
<keyword evidence="4" id="KW-0862">Zinc</keyword>
<dbReference type="OrthoDB" id="10250730at2759"/>
<dbReference type="GO" id="GO:0016787">
    <property type="term" value="F:hydrolase activity"/>
    <property type="evidence" value="ECO:0007669"/>
    <property type="project" value="UniProtKB-KW"/>
</dbReference>
<evidence type="ECO:0000256" key="4">
    <source>
        <dbReference type="ARBA" id="ARBA00022833"/>
    </source>
</evidence>
<evidence type="ECO:0000313" key="6">
    <source>
        <dbReference type="EMBL" id="PCH35012.1"/>
    </source>
</evidence>
<dbReference type="SUPFAM" id="SSF56281">
    <property type="entry name" value="Metallo-hydrolase/oxidoreductase"/>
    <property type="match status" value="1"/>
</dbReference>
<dbReference type="EMBL" id="KB467843">
    <property type="protein sequence ID" value="PCH35012.1"/>
    <property type="molecule type" value="Genomic_DNA"/>
</dbReference>
<evidence type="ECO:0000259" key="5">
    <source>
        <dbReference type="SMART" id="SM00849"/>
    </source>
</evidence>
<keyword evidence="7" id="KW-1185">Reference proteome</keyword>
<keyword evidence="2" id="KW-0479">Metal-binding</keyword>
<dbReference type="SMART" id="SM00849">
    <property type="entry name" value="Lactamase_B"/>
    <property type="match status" value="1"/>
</dbReference>
<evidence type="ECO:0000256" key="2">
    <source>
        <dbReference type="ARBA" id="ARBA00022723"/>
    </source>
</evidence>
<evidence type="ECO:0000256" key="3">
    <source>
        <dbReference type="ARBA" id="ARBA00022801"/>
    </source>
</evidence>
<proteinExistence type="inferred from homology"/>
<dbReference type="InterPro" id="IPR051013">
    <property type="entry name" value="MBL_superfamily_lactonases"/>
</dbReference>
<comment type="similarity">
    <text evidence="1">Belongs to the metallo-beta-lactamase superfamily.</text>
</comment>
<dbReference type="Proteomes" id="UP000218811">
    <property type="component" value="Unassembled WGS sequence"/>
</dbReference>